<accession>A0A7J5YZC6</accession>
<keyword evidence="3" id="KW-1185">Reference proteome</keyword>
<name>A0A7J5YZC6_DISMA</name>
<keyword evidence="1" id="KW-1133">Transmembrane helix</keyword>
<sequence length="377" mass="40124">MQQPGQLGLLLCSLRLRGRGRGGEGVEVFAHPLGSDAEESCSAASFESRSRDQVLWDLMESSEVVEGRGVQVVYGWCRGGLEVVYGWCTRGVRRCCTGGVEVVYGWCTGGRGGLEVVYGWCRGGLEGWCTGGVRVVYGWCTGGVEVVYGWCRGGVRVVYGWCTGGVEVVYGWCTGGLEVVYRASIRSVSLLRASLSLSSLLCASLSLSSSPWYSSFFLCSVSASSASSWCLFLLCSSSACSLSSRSARHLSFMSQAFSLFLFSSWCAACCFCGDIVILVILSRCIISKKKSLMNIVVKGYLQGGRLLALPLQTPVFLLLDEGGGPGGGSGGEGGRRRVSGRVGHQPLVQGLPLVLDEGVLLHHHSLEGGQEGLGWIG</sequence>
<organism evidence="2 3">
    <name type="scientific">Dissostichus mawsoni</name>
    <name type="common">Antarctic cod</name>
    <dbReference type="NCBI Taxonomy" id="36200"/>
    <lineage>
        <taxon>Eukaryota</taxon>
        <taxon>Metazoa</taxon>
        <taxon>Chordata</taxon>
        <taxon>Craniata</taxon>
        <taxon>Vertebrata</taxon>
        <taxon>Euteleostomi</taxon>
        <taxon>Actinopterygii</taxon>
        <taxon>Neopterygii</taxon>
        <taxon>Teleostei</taxon>
        <taxon>Neoteleostei</taxon>
        <taxon>Acanthomorphata</taxon>
        <taxon>Eupercaria</taxon>
        <taxon>Perciformes</taxon>
        <taxon>Notothenioidei</taxon>
        <taxon>Nototheniidae</taxon>
        <taxon>Dissostichus</taxon>
    </lineage>
</organism>
<evidence type="ECO:0000313" key="3">
    <source>
        <dbReference type="Proteomes" id="UP000518266"/>
    </source>
</evidence>
<dbReference type="AlphaFoldDB" id="A0A7J5YZC6"/>
<dbReference type="OrthoDB" id="10577582at2759"/>
<protein>
    <submittedName>
        <fullName evidence="2">Uncharacterized protein</fullName>
    </submittedName>
</protein>
<keyword evidence="1" id="KW-0812">Transmembrane</keyword>
<reference evidence="2 3" key="1">
    <citation type="submission" date="2020-03" db="EMBL/GenBank/DDBJ databases">
        <title>Dissostichus mawsoni Genome sequencing and assembly.</title>
        <authorList>
            <person name="Park H."/>
        </authorList>
    </citation>
    <scope>NUCLEOTIDE SEQUENCE [LARGE SCALE GENOMIC DNA]</scope>
    <source>
        <strain evidence="2">DM0001</strain>
        <tissue evidence="2">Muscle</tissue>
    </source>
</reference>
<keyword evidence="1" id="KW-0472">Membrane</keyword>
<feature type="transmembrane region" description="Helical" evidence="1">
    <location>
        <begin position="256"/>
        <end position="281"/>
    </location>
</feature>
<evidence type="ECO:0000313" key="2">
    <source>
        <dbReference type="EMBL" id="KAF3854149.1"/>
    </source>
</evidence>
<dbReference type="Proteomes" id="UP000518266">
    <property type="component" value="Unassembled WGS sequence"/>
</dbReference>
<dbReference type="EMBL" id="JAAKFY010000007">
    <property type="protein sequence ID" value="KAF3854149.1"/>
    <property type="molecule type" value="Genomic_DNA"/>
</dbReference>
<comment type="caution">
    <text evidence="2">The sequence shown here is derived from an EMBL/GenBank/DDBJ whole genome shotgun (WGS) entry which is preliminary data.</text>
</comment>
<evidence type="ECO:0000256" key="1">
    <source>
        <dbReference type="SAM" id="Phobius"/>
    </source>
</evidence>
<gene>
    <name evidence="2" type="ORF">F7725_022204</name>
</gene>
<proteinExistence type="predicted"/>